<reference evidence="4 5" key="1">
    <citation type="submission" date="2021-01" db="EMBL/GenBank/DDBJ databases">
        <title>Genomic Encyclopedia of Type Strains, Phase IV (KMG-IV): sequencing the most valuable type-strain genomes for metagenomic binning, comparative biology and taxonomic classification.</title>
        <authorList>
            <person name="Goeker M."/>
        </authorList>
    </citation>
    <scope>NUCLEOTIDE SEQUENCE [LARGE SCALE GENOMIC DNA]</scope>
    <source>
        <strain evidence="4 5">DSM 27382</strain>
    </source>
</reference>
<name>A0ABS2PTG4_9STRE</name>
<gene>
    <name evidence="4" type="ORF">JOC28_001635</name>
</gene>
<keyword evidence="5" id="KW-1185">Reference proteome</keyword>
<dbReference type="RefSeq" id="WP_205010194.1">
    <property type="nucleotide sequence ID" value="NZ_JAFBEH010000038.1"/>
</dbReference>
<evidence type="ECO:0000259" key="3">
    <source>
        <dbReference type="PROSITE" id="PS50966"/>
    </source>
</evidence>
<dbReference type="EMBL" id="JAFBEH010000038">
    <property type="protein sequence ID" value="MBM7643333.1"/>
    <property type="molecule type" value="Genomic_DNA"/>
</dbReference>
<keyword evidence="1" id="KW-0863">Zinc-finger</keyword>
<evidence type="ECO:0000256" key="1">
    <source>
        <dbReference type="PROSITE-ProRule" id="PRU00325"/>
    </source>
</evidence>
<dbReference type="PROSITE" id="PS50966">
    <property type="entry name" value="ZF_SWIM"/>
    <property type="match status" value="1"/>
</dbReference>
<dbReference type="InterPro" id="IPR007527">
    <property type="entry name" value="Znf_SWIM"/>
</dbReference>
<comment type="caution">
    <text evidence="4">The sequence shown here is derived from an EMBL/GenBank/DDBJ whole genome shotgun (WGS) entry which is preliminary data.</text>
</comment>
<keyword evidence="1" id="KW-0479">Metal-binding</keyword>
<keyword evidence="1" id="KW-0862">Zinc</keyword>
<evidence type="ECO:0000256" key="2">
    <source>
        <dbReference type="SAM" id="Coils"/>
    </source>
</evidence>
<feature type="coiled-coil region" evidence="2">
    <location>
        <begin position="98"/>
        <end position="125"/>
    </location>
</feature>
<organism evidence="4 5">
    <name type="scientific">Streptococcus loxodontisalivarius</name>
    <dbReference type="NCBI Taxonomy" id="1349415"/>
    <lineage>
        <taxon>Bacteria</taxon>
        <taxon>Bacillati</taxon>
        <taxon>Bacillota</taxon>
        <taxon>Bacilli</taxon>
        <taxon>Lactobacillales</taxon>
        <taxon>Streptococcaceae</taxon>
        <taxon>Streptococcus</taxon>
    </lineage>
</organism>
<accession>A0ABS2PTG4</accession>
<protein>
    <submittedName>
        <fullName evidence="4">Zn finger protein</fullName>
    </submittedName>
</protein>
<proteinExistence type="predicted"/>
<dbReference type="Pfam" id="PF04434">
    <property type="entry name" value="SWIM"/>
    <property type="match status" value="1"/>
</dbReference>
<keyword evidence="2" id="KW-0175">Coiled coil</keyword>
<feature type="domain" description="SWIM-type" evidence="3">
    <location>
        <begin position="53"/>
        <end position="90"/>
    </location>
</feature>
<dbReference type="Proteomes" id="UP000697472">
    <property type="component" value="Unassembled WGS sequence"/>
</dbReference>
<evidence type="ECO:0000313" key="5">
    <source>
        <dbReference type="Proteomes" id="UP000697472"/>
    </source>
</evidence>
<sequence length="172" mass="20111">MGIWDDLKLVHLASNTSFSRGMAYYQSKEVLNGEKCGDGIYKGQVSGSQENIYDVTIDINHPRKSSCSCPFSSGRRVICKHMVALYFYHFPQQAEAIFAEWEEEVREKEARYQEWESEYTIARQQELKEITAYVKSLTDEQVREALIAALLKDFNSTYPDFEDDFDEEDYYF</sequence>
<evidence type="ECO:0000313" key="4">
    <source>
        <dbReference type="EMBL" id="MBM7643333.1"/>
    </source>
</evidence>